<dbReference type="EMBL" id="CAMPGE010029463">
    <property type="protein sequence ID" value="CAI2386934.1"/>
    <property type="molecule type" value="Genomic_DNA"/>
</dbReference>
<name>A0AAD1Y916_EUPCR</name>
<reference evidence="2" key="1">
    <citation type="submission" date="2023-07" db="EMBL/GenBank/DDBJ databases">
        <authorList>
            <consortium name="AG Swart"/>
            <person name="Singh M."/>
            <person name="Singh A."/>
            <person name="Seah K."/>
            <person name="Emmerich C."/>
        </authorList>
    </citation>
    <scope>NUCLEOTIDE SEQUENCE</scope>
    <source>
        <strain evidence="2">DP1</strain>
    </source>
</reference>
<feature type="region of interest" description="Disordered" evidence="1">
    <location>
        <begin position="138"/>
        <end position="160"/>
    </location>
</feature>
<evidence type="ECO:0000256" key="1">
    <source>
        <dbReference type="SAM" id="MobiDB-lite"/>
    </source>
</evidence>
<evidence type="ECO:0000313" key="2">
    <source>
        <dbReference type="EMBL" id="CAI2386934.1"/>
    </source>
</evidence>
<dbReference type="Proteomes" id="UP001295684">
    <property type="component" value="Unassembled WGS sequence"/>
</dbReference>
<organism evidence="2 3">
    <name type="scientific">Euplotes crassus</name>
    <dbReference type="NCBI Taxonomy" id="5936"/>
    <lineage>
        <taxon>Eukaryota</taxon>
        <taxon>Sar</taxon>
        <taxon>Alveolata</taxon>
        <taxon>Ciliophora</taxon>
        <taxon>Intramacronucleata</taxon>
        <taxon>Spirotrichea</taxon>
        <taxon>Hypotrichia</taxon>
        <taxon>Euplotida</taxon>
        <taxon>Euplotidae</taxon>
        <taxon>Moneuplotes</taxon>
    </lineage>
</organism>
<proteinExistence type="predicted"/>
<accession>A0AAD1Y916</accession>
<keyword evidence="3" id="KW-1185">Reference proteome</keyword>
<feature type="region of interest" description="Disordered" evidence="1">
    <location>
        <begin position="1"/>
        <end position="25"/>
    </location>
</feature>
<gene>
    <name evidence="2" type="ORF">ECRASSUSDP1_LOCUS28560</name>
</gene>
<dbReference type="AlphaFoldDB" id="A0AAD1Y916"/>
<feature type="compositionally biased region" description="Basic residues" evidence="1">
    <location>
        <begin position="9"/>
        <end position="24"/>
    </location>
</feature>
<feature type="compositionally biased region" description="Basic and acidic residues" evidence="1">
    <location>
        <begin position="151"/>
        <end position="160"/>
    </location>
</feature>
<evidence type="ECO:0000313" key="3">
    <source>
        <dbReference type="Proteomes" id="UP001295684"/>
    </source>
</evidence>
<comment type="caution">
    <text evidence="2">The sequence shown here is derived from an EMBL/GenBank/DDBJ whole genome shotgun (WGS) entry which is preliminary data.</text>
</comment>
<protein>
    <submittedName>
        <fullName evidence="2">Uncharacterized protein</fullName>
    </submittedName>
</protein>
<sequence>MVNLSNIQKTHRKKRIKRNLRNKRNTVANSVTKDISPIVSKNVSKFLKISPCKINHVDSESSLMRQESEQFSSKKLIPSPNFSRILTNLPPVIYYQKDRKGRYQAVNALLGIRDRRVSNYKRQNVRFPVQLTRKINPESLKSLRTENVQPEEPKPKSDRLQELKEELKMLNKILNISRKKRRSEIQTDDALTDSVKKINQSLEDELVKNIQKVDFSEIMDYDSDTIKKDCKNAINVHKKTISKCNKACLL</sequence>